<feature type="region of interest" description="Disordered" evidence="1">
    <location>
        <begin position="219"/>
        <end position="273"/>
    </location>
</feature>
<dbReference type="EMBL" id="SRLO01000208">
    <property type="protein sequence ID" value="TNN67167.1"/>
    <property type="molecule type" value="Genomic_DNA"/>
</dbReference>
<feature type="region of interest" description="Disordered" evidence="1">
    <location>
        <begin position="125"/>
        <end position="148"/>
    </location>
</feature>
<gene>
    <name evidence="2" type="ORF">EYF80_022584</name>
</gene>
<evidence type="ECO:0000313" key="3">
    <source>
        <dbReference type="Proteomes" id="UP000314294"/>
    </source>
</evidence>
<comment type="caution">
    <text evidence="2">The sequence shown here is derived from an EMBL/GenBank/DDBJ whole genome shotgun (WGS) entry which is preliminary data.</text>
</comment>
<protein>
    <submittedName>
        <fullName evidence="2">Uncharacterized protein</fullName>
    </submittedName>
</protein>
<feature type="compositionally biased region" description="Basic and acidic residues" evidence="1">
    <location>
        <begin position="222"/>
        <end position="270"/>
    </location>
</feature>
<sequence>MEVENNVLTGWRGGEAERTKRGGGENNRQKGGHAISMCAADSQCAGGASFGVALSKPILGLLQSSFIFSLYCSAARPPPAHGCHGSSVYLLTCCFLMAMGGRIGLEEQEVPVVSIHGDGRVPGRLGAAGAGMPRGGAPTPRDSLLRRNPNVTPGCGPTWWSETDLLGAEEVVEPKFIFMIKYAACEHKRKRRRYISSPGPLICPQQASKDKELFIHNTLHRGSTDRAAVEGREEGKGAEKGEKEGKRERDTSEKEEKSGRGMKREKEGGRESACLRAHSHIANLLSEGHHVEEQSADVLGRVIAGGANPQWLSSSIVGRQEGGHPAEGRKDGGGGGGGGEEEEMEKEKGRGIAGENFRSNTSILQLPAHSQRTPLSVAGINPTTFGLLVSLYIQANLGRGGGWAASLTLFPCHPPLPPGRVPCCRADFGSIAAATETGADVTLVAGRLAGALIVTVTEMQLDGTSSVAFAKRGAWVCTTAVWQWSDISCSDILSQFISLASGRTEALEGHTSTSNANLSFRQHQTPFKSHRRSALPFHSQNAVRQGKTGFFIVGNGLMQVELRQVELRQVVCDLFWLIENRTLEELNWNTCGHCNTCTVTTALTSFSTCPVLNMNFPKGIIVLPILYAGRIFSLFLCVEIPPHPPSQYPPVTLSVTTDLRGLDWLQYDK</sequence>
<organism evidence="2 3">
    <name type="scientific">Liparis tanakae</name>
    <name type="common">Tanaka's snailfish</name>
    <dbReference type="NCBI Taxonomy" id="230148"/>
    <lineage>
        <taxon>Eukaryota</taxon>
        <taxon>Metazoa</taxon>
        <taxon>Chordata</taxon>
        <taxon>Craniata</taxon>
        <taxon>Vertebrata</taxon>
        <taxon>Euteleostomi</taxon>
        <taxon>Actinopterygii</taxon>
        <taxon>Neopterygii</taxon>
        <taxon>Teleostei</taxon>
        <taxon>Neoteleostei</taxon>
        <taxon>Acanthomorphata</taxon>
        <taxon>Eupercaria</taxon>
        <taxon>Perciformes</taxon>
        <taxon>Cottioidei</taxon>
        <taxon>Cottales</taxon>
        <taxon>Liparidae</taxon>
        <taxon>Liparis</taxon>
    </lineage>
</organism>
<feature type="compositionally biased region" description="Basic and acidic residues" evidence="1">
    <location>
        <begin position="321"/>
        <end position="332"/>
    </location>
</feature>
<feature type="compositionally biased region" description="Basic and acidic residues" evidence="1">
    <location>
        <begin position="14"/>
        <end position="23"/>
    </location>
</feature>
<keyword evidence="3" id="KW-1185">Reference proteome</keyword>
<accession>A0A4Z2HN41</accession>
<reference evidence="2 3" key="1">
    <citation type="submission" date="2019-03" db="EMBL/GenBank/DDBJ databases">
        <title>First draft genome of Liparis tanakae, snailfish: a comprehensive survey of snailfish specific genes.</title>
        <authorList>
            <person name="Kim W."/>
            <person name="Song I."/>
            <person name="Jeong J.-H."/>
            <person name="Kim D."/>
            <person name="Kim S."/>
            <person name="Ryu S."/>
            <person name="Song J.Y."/>
            <person name="Lee S.K."/>
        </authorList>
    </citation>
    <scope>NUCLEOTIDE SEQUENCE [LARGE SCALE GENOMIC DNA]</scope>
    <source>
        <tissue evidence="2">Muscle</tissue>
    </source>
</reference>
<proteinExistence type="predicted"/>
<dbReference type="AlphaFoldDB" id="A0A4Z2HN41"/>
<feature type="region of interest" description="Disordered" evidence="1">
    <location>
        <begin position="313"/>
        <end position="356"/>
    </location>
</feature>
<evidence type="ECO:0000256" key="1">
    <source>
        <dbReference type="SAM" id="MobiDB-lite"/>
    </source>
</evidence>
<name>A0A4Z2HN41_9TELE</name>
<evidence type="ECO:0000313" key="2">
    <source>
        <dbReference type="EMBL" id="TNN67167.1"/>
    </source>
</evidence>
<dbReference type="Proteomes" id="UP000314294">
    <property type="component" value="Unassembled WGS sequence"/>
</dbReference>
<feature type="region of interest" description="Disordered" evidence="1">
    <location>
        <begin position="1"/>
        <end position="28"/>
    </location>
</feature>